<feature type="non-terminal residue" evidence="3">
    <location>
        <position position="156"/>
    </location>
</feature>
<keyword evidence="4" id="KW-1185">Reference proteome</keyword>
<feature type="region of interest" description="Disordered" evidence="2">
    <location>
        <begin position="1"/>
        <end position="22"/>
    </location>
</feature>
<dbReference type="Proteomes" id="UP001233999">
    <property type="component" value="Unassembled WGS sequence"/>
</dbReference>
<reference evidence="3" key="2">
    <citation type="submission" date="2023-05" db="EMBL/GenBank/DDBJ databases">
        <authorList>
            <person name="Fouks B."/>
        </authorList>
    </citation>
    <scope>NUCLEOTIDE SEQUENCE</scope>
    <source>
        <strain evidence="3">Stay&amp;Tobe</strain>
        <tissue evidence="3">Testes</tissue>
    </source>
</reference>
<evidence type="ECO:0000313" key="3">
    <source>
        <dbReference type="EMBL" id="KAJ9589213.1"/>
    </source>
</evidence>
<comment type="caution">
    <text evidence="3">The sequence shown here is derived from an EMBL/GenBank/DDBJ whole genome shotgun (WGS) entry which is preliminary data.</text>
</comment>
<gene>
    <name evidence="3" type="ORF">L9F63_028000</name>
</gene>
<feature type="compositionally biased region" description="Basic and acidic residues" evidence="2">
    <location>
        <begin position="64"/>
        <end position="78"/>
    </location>
</feature>
<organism evidence="3 4">
    <name type="scientific">Diploptera punctata</name>
    <name type="common">Pacific beetle cockroach</name>
    <dbReference type="NCBI Taxonomy" id="6984"/>
    <lineage>
        <taxon>Eukaryota</taxon>
        <taxon>Metazoa</taxon>
        <taxon>Ecdysozoa</taxon>
        <taxon>Arthropoda</taxon>
        <taxon>Hexapoda</taxon>
        <taxon>Insecta</taxon>
        <taxon>Pterygota</taxon>
        <taxon>Neoptera</taxon>
        <taxon>Polyneoptera</taxon>
        <taxon>Dictyoptera</taxon>
        <taxon>Blattodea</taxon>
        <taxon>Blaberoidea</taxon>
        <taxon>Blaberidae</taxon>
        <taxon>Diplopterinae</taxon>
        <taxon>Diploptera</taxon>
    </lineage>
</organism>
<reference evidence="3" key="1">
    <citation type="journal article" date="2023" name="IScience">
        <title>Live-bearing cockroach genome reveals convergent evolutionary mechanisms linked to viviparity in insects and beyond.</title>
        <authorList>
            <person name="Fouks B."/>
            <person name="Harrison M.C."/>
            <person name="Mikhailova A.A."/>
            <person name="Marchal E."/>
            <person name="English S."/>
            <person name="Carruthers M."/>
            <person name="Jennings E.C."/>
            <person name="Chiamaka E.L."/>
            <person name="Frigard R.A."/>
            <person name="Pippel M."/>
            <person name="Attardo G.M."/>
            <person name="Benoit J.B."/>
            <person name="Bornberg-Bauer E."/>
            <person name="Tobe S.S."/>
        </authorList>
    </citation>
    <scope>NUCLEOTIDE SEQUENCE</scope>
    <source>
        <strain evidence="3">Stay&amp;Tobe</strain>
    </source>
</reference>
<evidence type="ECO:0000256" key="1">
    <source>
        <dbReference type="SAM" id="Coils"/>
    </source>
</evidence>
<feature type="non-terminal residue" evidence="3">
    <location>
        <position position="1"/>
    </location>
</feature>
<evidence type="ECO:0000313" key="4">
    <source>
        <dbReference type="Proteomes" id="UP001233999"/>
    </source>
</evidence>
<keyword evidence="1" id="KW-0175">Coiled coil</keyword>
<dbReference type="AlphaFoldDB" id="A0AAD8EG83"/>
<evidence type="ECO:0000256" key="2">
    <source>
        <dbReference type="SAM" id="MobiDB-lite"/>
    </source>
</evidence>
<proteinExistence type="predicted"/>
<dbReference type="EMBL" id="JASPKZ010005030">
    <property type="protein sequence ID" value="KAJ9589213.1"/>
    <property type="molecule type" value="Genomic_DNA"/>
</dbReference>
<protein>
    <submittedName>
        <fullName evidence="3">Uncharacterized protein</fullName>
    </submittedName>
</protein>
<sequence>NINPSINESYMNFKPNESSTPVRMSDVIDSSQHEKMHQLGLSFKAVKISDKKISPPLITTKSSPEVHEKKSFPSEVKKQNSTTHPLDLPQLVKKKEYMRLQISNLSKEIAKLKMILKTVNLARLEDRGVRLQLSLQTKEVELKNLQQEWNSLNLDS</sequence>
<name>A0AAD8EG83_DIPPU</name>
<accession>A0AAD8EG83</accession>
<feature type="region of interest" description="Disordered" evidence="2">
    <location>
        <begin position="55"/>
        <end position="87"/>
    </location>
</feature>
<feature type="coiled-coil region" evidence="1">
    <location>
        <begin position="128"/>
        <end position="155"/>
    </location>
</feature>